<sequence length="68" mass="8149">MGIDEANPFCQRCKEDFPVDEDGRTFQMGFLRPIDKIPKRLWRQLHIVDWEFSDGRYLCGNCYFDLTD</sequence>
<dbReference type="AlphaFoldDB" id="X1RMF9"/>
<proteinExistence type="predicted"/>
<accession>X1RMF9</accession>
<gene>
    <name evidence="1" type="ORF">S12H4_08292</name>
</gene>
<evidence type="ECO:0000313" key="1">
    <source>
        <dbReference type="EMBL" id="GAI64350.1"/>
    </source>
</evidence>
<protein>
    <submittedName>
        <fullName evidence="1">Uncharacterized protein</fullName>
    </submittedName>
</protein>
<reference evidence="1" key="1">
    <citation type="journal article" date="2014" name="Front. Microbiol.">
        <title>High frequency of phylogenetically diverse reductive dehalogenase-homologous genes in deep subseafloor sedimentary metagenomes.</title>
        <authorList>
            <person name="Kawai M."/>
            <person name="Futagami T."/>
            <person name="Toyoda A."/>
            <person name="Takaki Y."/>
            <person name="Nishi S."/>
            <person name="Hori S."/>
            <person name="Arai W."/>
            <person name="Tsubouchi T."/>
            <person name="Morono Y."/>
            <person name="Uchiyama I."/>
            <person name="Ito T."/>
            <person name="Fujiyama A."/>
            <person name="Inagaki F."/>
            <person name="Takami H."/>
        </authorList>
    </citation>
    <scope>NUCLEOTIDE SEQUENCE</scope>
    <source>
        <strain evidence="1">Expedition CK06-06</strain>
    </source>
</reference>
<comment type="caution">
    <text evidence="1">The sequence shown here is derived from an EMBL/GenBank/DDBJ whole genome shotgun (WGS) entry which is preliminary data.</text>
</comment>
<organism evidence="1">
    <name type="scientific">marine sediment metagenome</name>
    <dbReference type="NCBI Taxonomy" id="412755"/>
    <lineage>
        <taxon>unclassified sequences</taxon>
        <taxon>metagenomes</taxon>
        <taxon>ecological metagenomes</taxon>
    </lineage>
</organism>
<name>X1RMF9_9ZZZZ</name>
<dbReference type="EMBL" id="BARW01003186">
    <property type="protein sequence ID" value="GAI64350.1"/>
    <property type="molecule type" value="Genomic_DNA"/>
</dbReference>